<organism evidence="3 4">
    <name type="scientific">Prosthecobacter algae</name>
    <dbReference type="NCBI Taxonomy" id="1144682"/>
    <lineage>
        <taxon>Bacteria</taxon>
        <taxon>Pseudomonadati</taxon>
        <taxon>Verrucomicrobiota</taxon>
        <taxon>Verrucomicrobiia</taxon>
        <taxon>Verrucomicrobiales</taxon>
        <taxon>Verrucomicrobiaceae</taxon>
        <taxon>Prosthecobacter</taxon>
    </lineage>
</organism>
<keyword evidence="1" id="KW-0812">Transmembrane</keyword>
<dbReference type="InterPro" id="IPR011528">
    <property type="entry name" value="NERD"/>
</dbReference>
<feature type="transmembrane region" description="Helical" evidence="1">
    <location>
        <begin position="7"/>
        <end position="33"/>
    </location>
</feature>
<dbReference type="Pfam" id="PF08378">
    <property type="entry name" value="NERD"/>
    <property type="match status" value="1"/>
</dbReference>
<protein>
    <recommendedName>
        <fullName evidence="2">NERD domain-containing protein</fullName>
    </recommendedName>
</protein>
<name>A0ABP9P823_9BACT</name>
<sequence>MGKSLESLLLIFLGLLIAPAGVFLAAYSIFSFLPESFSGLRGLCSLAAAAIALGVGMGWLYLGMSRFMNLKLGLFGERVVADELEGLKKQGYAVFHDVPCLGGSARFNLDHVVVGRGVVVVIETKTRRKPKGDKEGHKLSYNGQVLTWPGGQTSTGELEQAQRNADWLRRELKKEEKVDAVVHPVLTFPGWYVNGGPPQAPVTVVAHKMLAATLEKRFQPSLTQAQTDAVVRHLNRLCTNLEYADVE</sequence>
<evidence type="ECO:0000313" key="4">
    <source>
        <dbReference type="Proteomes" id="UP001499852"/>
    </source>
</evidence>
<dbReference type="RefSeq" id="WP_345736956.1">
    <property type="nucleotide sequence ID" value="NZ_BAABIA010000005.1"/>
</dbReference>
<reference evidence="4" key="1">
    <citation type="journal article" date="2019" name="Int. J. Syst. Evol. Microbiol.">
        <title>The Global Catalogue of Microorganisms (GCM) 10K type strain sequencing project: providing services to taxonomists for standard genome sequencing and annotation.</title>
        <authorList>
            <consortium name="The Broad Institute Genomics Platform"/>
            <consortium name="The Broad Institute Genome Sequencing Center for Infectious Disease"/>
            <person name="Wu L."/>
            <person name="Ma J."/>
        </authorList>
    </citation>
    <scope>NUCLEOTIDE SEQUENCE [LARGE SCALE GENOMIC DNA]</scope>
    <source>
        <strain evidence="4">JCM 18053</strain>
    </source>
</reference>
<dbReference type="Proteomes" id="UP001499852">
    <property type="component" value="Unassembled WGS sequence"/>
</dbReference>
<comment type="caution">
    <text evidence="3">The sequence shown here is derived from an EMBL/GenBank/DDBJ whole genome shotgun (WGS) entry which is preliminary data.</text>
</comment>
<evidence type="ECO:0000313" key="3">
    <source>
        <dbReference type="EMBL" id="GAA5142157.1"/>
    </source>
</evidence>
<gene>
    <name evidence="3" type="ORF">GCM10023213_27600</name>
</gene>
<keyword evidence="1" id="KW-1133">Transmembrane helix</keyword>
<dbReference type="EMBL" id="BAABIA010000005">
    <property type="protein sequence ID" value="GAA5142157.1"/>
    <property type="molecule type" value="Genomic_DNA"/>
</dbReference>
<dbReference type="PROSITE" id="PS50965">
    <property type="entry name" value="NERD"/>
    <property type="match status" value="1"/>
</dbReference>
<evidence type="ECO:0000259" key="2">
    <source>
        <dbReference type="PROSITE" id="PS50965"/>
    </source>
</evidence>
<evidence type="ECO:0000256" key="1">
    <source>
        <dbReference type="SAM" id="Phobius"/>
    </source>
</evidence>
<accession>A0ABP9P823</accession>
<proteinExistence type="predicted"/>
<keyword evidence="1" id="KW-0472">Membrane</keyword>
<keyword evidence="4" id="KW-1185">Reference proteome</keyword>
<feature type="domain" description="NERD" evidence="2">
    <location>
        <begin position="72"/>
        <end position="191"/>
    </location>
</feature>
<feature type="transmembrane region" description="Helical" evidence="1">
    <location>
        <begin position="39"/>
        <end position="62"/>
    </location>
</feature>